<dbReference type="Proteomes" id="UP000747542">
    <property type="component" value="Unassembled WGS sequence"/>
</dbReference>
<evidence type="ECO:0000256" key="1">
    <source>
        <dbReference type="SAM" id="MobiDB-lite"/>
    </source>
</evidence>
<dbReference type="Gene3D" id="2.60.40.790">
    <property type="match status" value="2"/>
</dbReference>
<keyword evidence="4" id="KW-1185">Reference proteome</keyword>
<dbReference type="Pfam" id="PF04969">
    <property type="entry name" value="CS"/>
    <property type="match status" value="2"/>
</dbReference>
<accession>A0A8J5N457</accession>
<sequence length="296" mass="32968">MPGNSVSNDLAHDWMQKNEFVIVSVWVGQGHDNRTVNINTDETELTVSLPDGRKFSTQLFETVLPEATSMSYKGARCIVKLLKSDPNIHWPHLEPAKKPTPEKIISTKAKSSSLSPGKTPEKKPAEVDNKVDNNTVCVSNVKIDYMERDAESLIVVFLYIKNINKETSFVTFTEDSISASFSTSDGRFLQQYSGSTEDTVFEWDLTLKDKVVLEDCKFKVNPNNIEIKLKKQNNKKWGALTAVTPDSAASNKVAKNMWMAASKTETPTLSNIPPAPPIPPSMENKVLYSTMYTSTV</sequence>
<keyword evidence="3" id="KW-0378">Hydrolase</keyword>
<feature type="domain" description="CS" evidence="2">
    <location>
        <begin position="138"/>
        <end position="241"/>
    </location>
</feature>
<dbReference type="GO" id="GO:0051087">
    <property type="term" value="F:protein-folding chaperone binding"/>
    <property type="evidence" value="ECO:0007669"/>
    <property type="project" value="InterPro"/>
</dbReference>
<dbReference type="InterPro" id="IPR044563">
    <property type="entry name" value="Sgt1-like"/>
</dbReference>
<dbReference type="PANTHER" id="PTHR45862">
    <property type="entry name" value="PROTEIN SGT1 HOMOLOG"/>
    <property type="match status" value="1"/>
</dbReference>
<proteinExistence type="predicted"/>
<name>A0A8J5N457_HOMAM</name>
<evidence type="ECO:0000313" key="4">
    <source>
        <dbReference type="Proteomes" id="UP000747542"/>
    </source>
</evidence>
<reference evidence="3" key="1">
    <citation type="journal article" date="2021" name="Sci. Adv.">
        <title>The American lobster genome reveals insights on longevity, neural, and immune adaptations.</title>
        <authorList>
            <person name="Polinski J.M."/>
            <person name="Zimin A.V."/>
            <person name="Clark K.F."/>
            <person name="Kohn A.B."/>
            <person name="Sadowski N."/>
            <person name="Timp W."/>
            <person name="Ptitsyn A."/>
            <person name="Khanna P."/>
            <person name="Romanova D.Y."/>
            <person name="Williams P."/>
            <person name="Greenwood S.J."/>
            <person name="Moroz L.L."/>
            <person name="Walt D.R."/>
            <person name="Bodnar A.G."/>
        </authorList>
    </citation>
    <scope>NUCLEOTIDE SEQUENCE</scope>
    <source>
        <strain evidence="3">GMGI-L3</strain>
    </source>
</reference>
<evidence type="ECO:0000313" key="3">
    <source>
        <dbReference type="EMBL" id="KAG7172887.1"/>
    </source>
</evidence>
<dbReference type="GO" id="GO:0016787">
    <property type="term" value="F:hydrolase activity"/>
    <property type="evidence" value="ECO:0007669"/>
    <property type="project" value="UniProtKB-KW"/>
</dbReference>
<dbReference type="AlphaFoldDB" id="A0A8J5N457"/>
<dbReference type="InterPro" id="IPR007052">
    <property type="entry name" value="CS_dom"/>
</dbReference>
<dbReference type="CDD" id="cd06466">
    <property type="entry name" value="p23_CS_SGT1_like"/>
    <property type="match status" value="1"/>
</dbReference>
<feature type="region of interest" description="Disordered" evidence="1">
    <location>
        <begin position="107"/>
        <end position="127"/>
    </location>
</feature>
<dbReference type="SUPFAM" id="SSF49764">
    <property type="entry name" value="HSP20-like chaperones"/>
    <property type="match status" value="2"/>
</dbReference>
<comment type="caution">
    <text evidence="3">The sequence shown here is derived from an EMBL/GenBank/DDBJ whole genome shotgun (WGS) entry which is preliminary data.</text>
</comment>
<organism evidence="3 4">
    <name type="scientific">Homarus americanus</name>
    <name type="common">American lobster</name>
    <dbReference type="NCBI Taxonomy" id="6706"/>
    <lineage>
        <taxon>Eukaryota</taxon>
        <taxon>Metazoa</taxon>
        <taxon>Ecdysozoa</taxon>
        <taxon>Arthropoda</taxon>
        <taxon>Crustacea</taxon>
        <taxon>Multicrustacea</taxon>
        <taxon>Malacostraca</taxon>
        <taxon>Eumalacostraca</taxon>
        <taxon>Eucarida</taxon>
        <taxon>Decapoda</taxon>
        <taxon>Pleocyemata</taxon>
        <taxon>Astacidea</taxon>
        <taxon>Nephropoidea</taxon>
        <taxon>Nephropidae</taxon>
        <taxon>Homarus</taxon>
    </lineage>
</organism>
<dbReference type="PROSITE" id="PS51203">
    <property type="entry name" value="CS"/>
    <property type="match status" value="2"/>
</dbReference>
<protein>
    <submittedName>
        <fullName evidence="3">Ubiquitin carboxyl-terminal hydrolase 19-like</fullName>
    </submittedName>
</protein>
<evidence type="ECO:0000259" key="2">
    <source>
        <dbReference type="PROSITE" id="PS51203"/>
    </source>
</evidence>
<dbReference type="EMBL" id="JAHLQT010010216">
    <property type="protein sequence ID" value="KAG7172887.1"/>
    <property type="molecule type" value="Genomic_DNA"/>
</dbReference>
<feature type="domain" description="CS" evidence="2">
    <location>
        <begin position="7"/>
        <end position="94"/>
    </location>
</feature>
<gene>
    <name evidence="3" type="primary">Usp19-L</name>
    <name evidence="3" type="ORF">Hamer_G017866</name>
</gene>
<dbReference type="InterPro" id="IPR008978">
    <property type="entry name" value="HSP20-like_chaperone"/>
</dbReference>